<reference evidence="1" key="1">
    <citation type="submission" date="2014-11" db="EMBL/GenBank/DDBJ databases">
        <authorList>
            <person name="Amaro Gonzalez C."/>
        </authorList>
    </citation>
    <scope>NUCLEOTIDE SEQUENCE</scope>
</reference>
<accession>A0A0E9SYQ7</accession>
<reference evidence="1" key="2">
    <citation type="journal article" date="2015" name="Fish Shellfish Immunol.">
        <title>Early steps in the European eel (Anguilla anguilla)-Vibrio vulnificus interaction in the gills: Role of the RtxA13 toxin.</title>
        <authorList>
            <person name="Callol A."/>
            <person name="Pajuelo D."/>
            <person name="Ebbesson L."/>
            <person name="Teles M."/>
            <person name="MacKenzie S."/>
            <person name="Amaro C."/>
        </authorList>
    </citation>
    <scope>NUCLEOTIDE SEQUENCE</scope>
</reference>
<protein>
    <submittedName>
        <fullName evidence="1">Uncharacterized protein</fullName>
    </submittedName>
</protein>
<dbReference type="EMBL" id="GBXM01062093">
    <property type="protein sequence ID" value="JAH46484.1"/>
    <property type="molecule type" value="Transcribed_RNA"/>
</dbReference>
<sequence>MGRLLPGSDALIQQVIQQVNHYSCGY</sequence>
<name>A0A0E9SYQ7_ANGAN</name>
<organism evidence="1">
    <name type="scientific">Anguilla anguilla</name>
    <name type="common">European freshwater eel</name>
    <name type="synonym">Muraena anguilla</name>
    <dbReference type="NCBI Taxonomy" id="7936"/>
    <lineage>
        <taxon>Eukaryota</taxon>
        <taxon>Metazoa</taxon>
        <taxon>Chordata</taxon>
        <taxon>Craniata</taxon>
        <taxon>Vertebrata</taxon>
        <taxon>Euteleostomi</taxon>
        <taxon>Actinopterygii</taxon>
        <taxon>Neopterygii</taxon>
        <taxon>Teleostei</taxon>
        <taxon>Anguilliformes</taxon>
        <taxon>Anguillidae</taxon>
        <taxon>Anguilla</taxon>
    </lineage>
</organism>
<proteinExistence type="predicted"/>
<evidence type="ECO:0000313" key="1">
    <source>
        <dbReference type="EMBL" id="JAH46484.1"/>
    </source>
</evidence>
<dbReference type="AlphaFoldDB" id="A0A0E9SYQ7"/>